<dbReference type="InterPro" id="IPR053521">
    <property type="entry name" value="McjB-like"/>
</dbReference>
<dbReference type="EMBL" id="BMHP01000002">
    <property type="protein sequence ID" value="GGD73223.1"/>
    <property type="molecule type" value="Genomic_DNA"/>
</dbReference>
<comment type="caution">
    <text evidence="2">The sequence shown here is derived from an EMBL/GenBank/DDBJ whole genome shotgun (WGS) entry which is preliminary data.</text>
</comment>
<evidence type="ECO:0000259" key="1">
    <source>
        <dbReference type="Pfam" id="PF13471"/>
    </source>
</evidence>
<accession>A0A916Z2P7</accession>
<reference evidence="2" key="1">
    <citation type="journal article" date="2014" name="Int. J. Syst. Evol. Microbiol.">
        <title>Complete genome sequence of Corynebacterium casei LMG S-19264T (=DSM 44701T), isolated from a smear-ripened cheese.</title>
        <authorList>
            <consortium name="US DOE Joint Genome Institute (JGI-PGF)"/>
            <person name="Walter F."/>
            <person name="Albersmeier A."/>
            <person name="Kalinowski J."/>
            <person name="Ruckert C."/>
        </authorList>
    </citation>
    <scope>NUCLEOTIDE SEQUENCE</scope>
    <source>
        <strain evidence="2">CGMCC 1.15178</strain>
    </source>
</reference>
<gene>
    <name evidence="2" type="ORF">GCM10010911_33830</name>
</gene>
<evidence type="ECO:0000313" key="2">
    <source>
        <dbReference type="EMBL" id="GGD73223.1"/>
    </source>
</evidence>
<dbReference type="AlphaFoldDB" id="A0A916Z2P7"/>
<dbReference type="Proteomes" id="UP000612456">
    <property type="component" value="Unassembled WGS sequence"/>
</dbReference>
<evidence type="ECO:0000313" key="3">
    <source>
        <dbReference type="Proteomes" id="UP000612456"/>
    </source>
</evidence>
<dbReference type="Pfam" id="PF13471">
    <property type="entry name" value="Transglut_core3"/>
    <property type="match status" value="1"/>
</dbReference>
<dbReference type="NCBIfam" id="NF033537">
    <property type="entry name" value="lasso_biosyn_B2"/>
    <property type="match status" value="1"/>
</dbReference>
<feature type="domain" description="Microcin J25-processing protein McjB C-terminal" evidence="1">
    <location>
        <begin position="41"/>
        <end position="143"/>
    </location>
</feature>
<organism evidence="2 3">
    <name type="scientific">Paenibacillus nasutitermitis</name>
    <dbReference type="NCBI Taxonomy" id="1652958"/>
    <lineage>
        <taxon>Bacteria</taxon>
        <taxon>Bacillati</taxon>
        <taxon>Bacillota</taxon>
        <taxon>Bacilli</taxon>
        <taxon>Bacillales</taxon>
        <taxon>Paenibacillaceae</taxon>
        <taxon>Paenibacillus</taxon>
    </lineage>
</organism>
<sequence length="156" mass="17615">MRLLRILRILLRTDGRTLILYAEACLLLGYARCQLFRPFPRIAATLGEQTTETSQDYDPASIAVIRKVSHALHAASRHTPWESKCLVRAIAGMKMLERRGIDSTLYMGTAKDKTGQLIAHAWLRSGPVYITGADVMDRFTVVQKFAKRLTERSLQP</sequence>
<dbReference type="InterPro" id="IPR032708">
    <property type="entry name" value="McjB_C"/>
</dbReference>
<reference evidence="2" key="2">
    <citation type="submission" date="2020-09" db="EMBL/GenBank/DDBJ databases">
        <authorList>
            <person name="Sun Q."/>
            <person name="Zhou Y."/>
        </authorList>
    </citation>
    <scope>NUCLEOTIDE SEQUENCE</scope>
    <source>
        <strain evidence="2">CGMCC 1.15178</strain>
    </source>
</reference>
<dbReference type="RefSeq" id="WP_188993083.1">
    <property type="nucleotide sequence ID" value="NZ_BMHP01000002.1"/>
</dbReference>
<proteinExistence type="predicted"/>
<keyword evidence="3" id="KW-1185">Reference proteome</keyword>
<protein>
    <recommendedName>
        <fullName evidence="1">Microcin J25-processing protein McjB C-terminal domain-containing protein</fullName>
    </recommendedName>
</protein>
<name>A0A916Z2P7_9BACL</name>